<comment type="caution">
    <text evidence="9">The sequence shown here is derived from an EMBL/GenBank/DDBJ whole genome shotgun (WGS) entry which is preliminary data.</text>
</comment>
<organism evidence="9 10">
    <name type="scientific">Scyliorhinus torazame</name>
    <name type="common">Cloudy catshark</name>
    <name type="synonym">Catulus torazame</name>
    <dbReference type="NCBI Taxonomy" id="75743"/>
    <lineage>
        <taxon>Eukaryota</taxon>
        <taxon>Metazoa</taxon>
        <taxon>Chordata</taxon>
        <taxon>Craniata</taxon>
        <taxon>Vertebrata</taxon>
        <taxon>Chondrichthyes</taxon>
        <taxon>Elasmobranchii</taxon>
        <taxon>Galeomorphii</taxon>
        <taxon>Galeoidea</taxon>
        <taxon>Carcharhiniformes</taxon>
        <taxon>Scyliorhinidae</taxon>
        <taxon>Scyliorhinus</taxon>
    </lineage>
</organism>
<evidence type="ECO:0000313" key="9">
    <source>
        <dbReference type="EMBL" id="GCB61775.1"/>
    </source>
</evidence>
<keyword evidence="1 5" id="KW-0479">Metal-binding</keyword>
<evidence type="ECO:0000259" key="8">
    <source>
        <dbReference type="PROSITE" id="PS50103"/>
    </source>
</evidence>
<keyword evidence="4 5" id="KW-0862">Zinc</keyword>
<evidence type="ECO:0000313" key="10">
    <source>
        <dbReference type="Proteomes" id="UP000288216"/>
    </source>
</evidence>
<feature type="region of interest" description="Disordered" evidence="7">
    <location>
        <begin position="81"/>
        <end position="104"/>
    </location>
</feature>
<keyword evidence="6" id="KW-0963">Cytoplasm</keyword>
<dbReference type="PROSITE" id="PS50103">
    <property type="entry name" value="ZF_C3H1"/>
    <property type="match status" value="2"/>
</dbReference>
<comment type="subcellular location">
    <subcellularLocation>
        <location evidence="6">Nucleus</location>
    </subcellularLocation>
    <subcellularLocation>
        <location evidence="6">Cytoplasm</location>
    </subcellularLocation>
</comment>
<evidence type="ECO:0000256" key="1">
    <source>
        <dbReference type="ARBA" id="ARBA00022723"/>
    </source>
</evidence>
<dbReference type="Pfam" id="PF00642">
    <property type="entry name" value="zf-CCCH"/>
    <property type="match status" value="2"/>
</dbReference>
<dbReference type="EMBL" id="BFAA01006444">
    <property type="protein sequence ID" value="GCB61775.1"/>
    <property type="molecule type" value="Genomic_DNA"/>
</dbReference>
<dbReference type="PANTHER" id="PTHR12547">
    <property type="entry name" value="CCCH ZINC FINGER/TIS11-RELATED"/>
    <property type="match status" value="1"/>
</dbReference>
<keyword evidence="10" id="KW-1185">Reference proteome</keyword>
<dbReference type="OMA" id="TQRRHSC"/>
<feature type="zinc finger region" description="C3H1-type" evidence="5">
    <location>
        <begin position="141"/>
        <end position="169"/>
    </location>
</feature>
<evidence type="ECO:0000256" key="5">
    <source>
        <dbReference type="PROSITE-ProRule" id="PRU00723"/>
    </source>
</evidence>
<keyword evidence="6" id="KW-0687">Ribonucleoprotein</keyword>
<dbReference type="InterPro" id="IPR000571">
    <property type="entry name" value="Znf_CCCH"/>
</dbReference>
<protein>
    <recommendedName>
        <fullName evidence="6">mRNA decay activator protein ZFP36</fullName>
    </recommendedName>
    <alternativeName>
        <fullName evidence="6">Zinc finger protein 36</fullName>
    </alternativeName>
</protein>
<dbReference type="GO" id="GO:0005634">
    <property type="term" value="C:nucleus"/>
    <property type="evidence" value="ECO:0007669"/>
    <property type="project" value="UniProtKB-SubCell"/>
</dbReference>
<dbReference type="GO" id="GO:0061158">
    <property type="term" value="P:3'-UTR-mediated mRNA destabilization"/>
    <property type="evidence" value="ECO:0007669"/>
    <property type="project" value="UniProtKB-UniRule"/>
</dbReference>
<dbReference type="SUPFAM" id="SSF90229">
    <property type="entry name" value="CCCH zinc finger"/>
    <property type="match status" value="2"/>
</dbReference>
<dbReference type="InterPro" id="IPR045877">
    <property type="entry name" value="ZFP36-like"/>
</dbReference>
<dbReference type="FunFam" id="4.10.1000.10:FF:000002">
    <property type="entry name" value="Zinc finger protein 36, C3H1 type-like 1"/>
    <property type="match status" value="1"/>
</dbReference>
<gene>
    <name evidence="9" type="ORF">scyTo_0012969</name>
</gene>
<reference evidence="9 10" key="1">
    <citation type="journal article" date="2018" name="Nat. Ecol. Evol.">
        <title>Shark genomes provide insights into elasmobranch evolution and the origin of vertebrates.</title>
        <authorList>
            <person name="Hara Y"/>
            <person name="Yamaguchi K"/>
            <person name="Onimaru K"/>
            <person name="Kadota M"/>
            <person name="Koyanagi M"/>
            <person name="Keeley SD"/>
            <person name="Tatsumi K"/>
            <person name="Tanaka K"/>
            <person name="Motone F"/>
            <person name="Kageyama Y"/>
            <person name="Nozu R"/>
            <person name="Adachi N"/>
            <person name="Nishimura O"/>
            <person name="Nakagawa R"/>
            <person name="Tanegashima C"/>
            <person name="Kiyatake I"/>
            <person name="Matsumoto R"/>
            <person name="Murakumo K"/>
            <person name="Nishida K"/>
            <person name="Terakita A"/>
            <person name="Kuratani S"/>
            <person name="Sato K"/>
            <person name="Hyodo S Kuraku.S."/>
        </authorList>
    </citation>
    <scope>NUCLEOTIDE SEQUENCE [LARGE SCALE GENOMIC DNA]</scope>
</reference>
<keyword evidence="2 6" id="KW-0677">Repeat</keyword>
<keyword evidence="3 5" id="KW-0863">Zinc-finger</keyword>
<name>A0A401NLL3_SCYTO</name>
<dbReference type="GO" id="GO:1990904">
    <property type="term" value="C:ribonucleoprotein complex"/>
    <property type="evidence" value="ECO:0007669"/>
    <property type="project" value="UniProtKB-KW"/>
</dbReference>
<dbReference type="OrthoDB" id="410307at2759"/>
<dbReference type="GO" id="GO:0035925">
    <property type="term" value="F:mRNA 3'-UTR AU-rich region binding"/>
    <property type="evidence" value="ECO:0007669"/>
    <property type="project" value="UniProtKB-UniRule"/>
</dbReference>
<evidence type="ECO:0000256" key="2">
    <source>
        <dbReference type="ARBA" id="ARBA00022737"/>
    </source>
</evidence>
<proteinExistence type="predicted"/>
<dbReference type="InterPro" id="IPR036855">
    <property type="entry name" value="Znf_CCCH_sf"/>
</dbReference>
<evidence type="ECO:0000256" key="4">
    <source>
        <dbReference type="ARBA" id="ARBA00022833"/>
    </source>
</evidence>
<evidence type="ECO:0000256" key="7">
    <source>
        <dbReference type="SAM" id="MobiDB-lite"/>
    </source>
</evidence>
<dbReference type="SMART" id="SM00356">
    <property type="entry name" value="ZnF_C3H1"/>
    <property type="match status" value="2"/>
</dbReference>
<accession>A0A401NLL3</accession>
<dbReference type="GO" id="GO:1900153">
    <property type="term" value="P:positive regulation of nuclear-transcribed mRNA catabolic process, deadenylation-dependent decay"/>
    <property type="evidence" value="ECO:0007669"/>
    <property type="project" value="UniProtKB-UniRule"/>
</dbReference>
<comment type="subunit">
    <text evidence="6">Associates with the cytoplasmic CCR4-NOT deadenylase complex to trigger ARE-containing mRNA deadenylation and decay processes.</text>
</comment>
<dbReference type="FunFam" id="4.10.1000.10:FF:000001">
    <property type="entry name" value="zinc finger CCCH domain-containing protein 15-like"/>
    <property type="match status" value="1"/>
</dbReference>
<feature type="zinc finger region" description="C3H1-type" evidence="5">
    <location>
        <begin position="103"/>
        <end position="131"/>
    </location>
</feature>
<dbReference type="STRING" id="75743.A0A401NLL3"/>
<sequence length="300" mass="32928">MSGLKDLCELVSGLSFLDSDDLSPIQLGLDYRTVKPPAGFRRHSTSLVPPGRCQALAPGDSSCPPGLGRCLSHGNSLEEFGKSAMGASDRPPAQQQQQQPSPRYKTELCRPFQESGICRYGDKCQFAHGLGELRILSRHPKYKTELCRTFHSCGICPYGARCHFVHNPEEERASRPLSARPRLRQSTSFSGFSSDGLVGLCPGSRGSLSLSPPPCSDLPDWDSLREAVSQEFARVMKLTCSSCHKHLKPAAQPQADMSFRSPYADSLSDQEDYSSSGSESPIFDQNRRLPIFSRISVSDE</sequence>
<keyword evidence="6" id="KW-0539">Nucleus</keyword>
<comment type="function">
    <text evidence="6">Zinc-finger RNA-binding protein that destabilizes several cytoplasmic AU-rich element (ARE)-containing mRNA transcripts by promoting their poly(A) tail removal or deadenylation, and hence provide a mechanism for attenuating protein synthesis. Acts as a 3'-untranslated region (UTR) ARE mRNA-binding adapter protein to communicate signaling events to the mRNA decay machinery. Functions by recruiting the CCR4-NOT deadenylase complex and probably other components of the cytoplasmic RNA decay machinery to the bound ARE-containing mRNAs, and hence promotes ARE-mediated mRNA deadenylation and decay processes. Binds to 3'-UTR ARE of numerous mRNAs.</text>
</comment>
<dbReference type="Gene3D" id="4.10.1000.10">
    <property type="entry name" value="Zinc finger, CCCH-type"/>
    <property type="match status" value="2"/>
</dbReference>
<evidence type="ECO:0000256" key="3">
    <source>
        <dbReference type="ARBA" id="ARBA00022771"/>
    </source>
</evidence>
<dbReference type="AlphaFoldDB" id="A0A401NLL3"/>
<feature type="domain" description="C3H1-type" evidence="8">
    <location>
        <begin position="141"/>
        <end position="169"/>
    </location>
</feature>
<dbReference type="GO" id="GO:0008270">
    <property type="term" value="F:zinc ion binding"/>
    <property type="evidence" value="ECO:0007669"/>
    <property type="project" value="UniProtKB-KW"/>
</dbReference>
<evidence type="ECO:0000256" key="6">
    <source>
        <dbReference type="RuleBase" id="RU369014"/>
    </source>
</evidence>
<dbReference type="PANTHER" id="PTHR12547:SF18">
    <property type="entry name" value="PROTEIN TIS11"/>
    <property type="match status" value="1"/>
</dbReference>
<feature type="domain" description="C3H1-type" evidence="8">
    <location>
        <begin position="103"/>
        <end position="131"/>
    </location>
</feature>
<dbReference type="Proteomes" id="UP000288216">
    <property type="component" value="Unassembled WGS sequence"/>
</dbReference>
<dbReference type="GO" id="GO:0005737">
    <property type="term" value="C:cytoplasm"/>
    <property type="evidence" value="ECO:0007669"/>
    <property type="project" value="UniProtKB-SubCell"/>
</dbReference>
<feature type="region of interest" description="Disordered" evidence="7">
    <location>
        <begin position="251"/>
        <end position="285"/>
    </location>
</feature>